<evidence type="ECO:0000256" key="9">
    <source>
        <dbReference type="ARBA" id="ARBA00022777"/>
    </source>
</evidence>
<feature type="modified residue" description="4-aspartylphosphate" evidence="14">
    <location>
        <position position="623"/>
    </location>
</feature>
<keyword evidence="6 14" id="KW-0597">Phosphoprotein</keyword>
<name>A0ABY3YP18_9FLAO</name>
<dbReference type="SUPFAM" id="SSF47384">
    <property type="entry name" value="Homodimeric domain of signal transducing histidine kinase"/>
    <property type="match status" value="1"/>
</dbReference>
<evidence type="ECO:0000259" key="18">
    <source>
        <dbReference type="PROSITE" id="PS50894"/>
    </source>
</evidence>
<feature type="transmembrane region" description="Helical" evidence="15">
    <location>
        <begin position="12"/>
        <end position="32"/>
    </location>
</feature>
<accession>A0ABY3YP18</accession>
<organism evidence="19 20">
    <name type="scientific">Zhouia spongiae</name>
    <dbReference type="NCBI Taxonomy" id="2202721"/>
    <lineage>
        <taxon>Bacteria</taxon>
        <taxon>Pseudomonadati</taxon>
        <taxon>Bacteroidota</taxon>
        <taxon>Flavobacteriia</taxon>
        <taxon>Flavobacteriales</taxon>
        <taxon>Flavobacteriaceae</taxon>
        <taxon>Zhouia</taxon>
    </lineage>
</organism>
<evidence type="ECO:0000256" key="5">
    <source>
        <dbReference type="ARBA" id="ARBA00022519"/>
    </source>
</evidence>
<dbReference type="Gene3D" id="1.10.287.130">
    <property type="match status" value="1"/>
</dbReference>
<evidence type="ECO:0000256" key="10">
    <source>
        <dbReference type="ARBA" id="ARBA00022840"/>
    </source>
</evidence>
<dbReference type="InterPro" id="IPR004358">
    <property type="entry name" value="Sig_transdc_His_kin-like_C"/>
</dbReference>
<dbReference type="Proteomes" id="UP000829476">
    <property type="component" value="Chromosome"/>
</dbReference>
<dbReference type="CDD" id="cd00082">
    <property type="entry name" value="HisKA"/>
    <property type="match status" value="1"/>
</dbReference>
<reference evidence="19 20" key="1">
    <citation type="journal article" date="2018" name="Int. J. Syst. Evol. Microbiol.">
        <title>Zhouia spongiae sp. nov., isolated from a marine sponge.</title>
        <authorList>
            <person name="Zhuang L."/>
            <person name="Lin B."/>
            <person name="Qin F."/>
            <person name="Luo L."/>
        </authorList>
    </citation>
    <scope>NUCLEOTIDE SEQUENCE [LARGE SCALE GENOMIC DNA]</scope>
    <source>
        <strain evidence="19 20">HN-Y44</strain>
    </source>
</reference>
<gene>
    <name evidence="19" type="ORF">MQE36_04015</name>
</gene>
<comment type="subcellular location">
    <subcellularLocation>
        <location evidence="2">Cell inner membrane</location>
        <topology evidence="2">Multi-pass membrane protein</topology>
    </subcellularLocation>
</comment>
<evidence type="ECO:0000256" key="13">
    <source>
        <dbReference type="PROSITE-ProRule" id="PRU00110"/>
    </source>
</evidence>
<dbReference type="Gene3D" id="3.30.565.10">
    <property type="entry name" value="Histidine kinase-like ATPase, C-terminal domain"/>
    <property type="match status" value="1"/>
</dbReference>
<dbReference type="InterPro" id="IPR001789">
    <property type="entry name" value="Sig_transdc_resp-reg_receiver"/>
</dbReference>
<dbReference type="EMBL" id="CP094326">
    <property type="protein sequence ID" value="UNY99514.1"/>
    <property type="molecule type" value="Genomic_DNA"/>
</dbReference>
<dbReference type="InterPro" id="IPR011006">
    <property type="entry name" value="CheY-like_superfamily"/>
</dbReference>
<dbReference type="InterPro" id="IPR005467">
    <property type="entry name" value="His_kinase_dom"/>
</dbReference>
<evidence type="ECO:0000259" key="16">
    <source>
        <dbReference type="PROSITE" id="PS50109"/>
    </source>
</evidence>
<protein>
    <recommendedName>
        <fullName evidence="3">histidine kinase</fullName>
        <ecNumber evidence="3">2.7.13.3</ecNumber>
    </recommendedName>
</protein>
<dbReference type="Gene3D" id="1.20.120.160">
    <property type="entry name" value="HPT domain"/>
    <property type="match status" value="1"/>
</dbReference>
<keyword evidence="8 15" id="KW-0812">Transmembrane</keyword>
<keyword evidence="10" id="KW-0067">ATP-binding</keyword>
<feature type="domain" description="Response regulatory" evidence="17">
    <location>
        <begin position="574"/>
        <end position="689"/>
    </location>
</feature>
<evidence type="ECO:0000313" key="19">
    <source>
        <dbReference type="EMBL" id="UNY99514.1"/>
    </source>
</evidence>
<dbReference type="InterPro" id="IPR036890">
    <property type="entry name" value="HATPase_C_sf"/>
</dbReference>
<evidence type="ECO:0000256" key="1">
    <source>
        <dbReference type="ARBA" id="ARBA00000085"/>
    </source>
</evidence>
<keyword evidence="7" id="KW-0808">Transferase</keyword>
<evidence type="ECO:0000256" key="4">
    <source>
        <dbReference type="ARBA" id="ARBA00022475"/>
    </source>
</evidence>
<evidence type="ECO:0000256" key="2">
    <source>
        <dbReference type="ARBA" id="ARBA00004429"/>
    </source>
</evidence>
<evidence type="ECO:0000256" key="11">
    <source>
        <dbReference type="ARBA" id="ARBA00022989"/>
    </source>
</evidence>
<dbReference type="RefSeq" id="WP_242937887.1">
    <property type="nucleotide sequence ID" value="NZ_CP094326.1"/>
</dbReference>
<evidence type="ECO:0000313" key="20">
    <source>
        <dbReference type="Proteomes" id="UP000829476"/>
    </source>
</evidence>
<dbReference type="PROSITE" id="PS50109">
    <property type="entry name" value="HIS_KIN"/>
    <property type="match status" value="1"/>
</dbReference>
<feature type="modified residue" description="Phosphohistidine" evidence="13">
    <location>
        <position position="762"/>
    </location>
</feature>
<dbReference type="SMART" id="SM00388">
    <property type="entry name" value="HisKA"/>
    <property type="match status" value="1"/>
</dbReference>
<proteinExistence type="predicted"/>
<dbReference type="SUPFAM" id="SSF55874">
    <property type="entry name" value="ATPase domain of HSP90 chaperone/DNA topoisomerase II/histidine kinase"/>
    <property type="match status" value="1"/>
</dbReference>
<dbReference type="SUPFAM" id="SSF47226">
    <property type="entry name" value="Histidine-containing phosphotransfer domain, HPT domain"/>
    <property type="match status" value="1"/>
</dbReference>
<dbReference type="SUPFAM" id="SSF52172">
    <property type="entry name" value="CheY-like"/>
    <property type="match status" value="1"/>
</dbReference>
<evidence type="ECO:0000256" key="3">
    <source>
        <dbReference type="ARBA" id="ARBA00012438"/>
    </source>
</evidence>
<evidence type="ECO:0000256" key="8">
    <source>
        <dbReference type="ARBA" id="ARBA00022692"/>
    </source>
</evidence>
<dbReference type="EC" id="2.7.13.3" evidence="3"/>
<evidence type="ECO:0000256" key="12">
    <source>
        <dbReference type="ARBA" id="ARBA00023136"/>
    </source>
</evidence>
<dbReference type="Pfam" id="PF00512">
    <property type="entry name" value="HisKA"/>
    <property type="match status" value="1"/>
</dbReference>
<dbReference type="CDD" id="cd17546">
    <property type="entry name" value="REC_hyHK_CKI1_RcsC-like"/>
    <property type="match status" value="1"/>
</dbReference>
<dbReference type="PROSITE" id="PS50894">
    <property type="entry name" value="HPT"/>
    <property type="match status" value="1"/>
</dbReference>
<dbReference type="Pfam" id="PF02518">
    <property type="entry name" value="HATPase_c"/>
    <property type="match status" value="1"/>
</dbReference>
<comment type="catalytic activity">
    <reaction evidence="1">
        <text>ATP + protein L-histidine = ADP + protein N-phospho-L-histidine.</text>
        <dbReference type="EC" id="2.7.13.3"/>
    </reaction>
</comment>
<dbReference type="Gene3D" id="3.40.50.2300">
    <property type="match status" value="1"/>
</dbReference>
<feature type="transmembrane region" description="Helical" evidence="15">
    <location>
        <begin position="274"/>
        <end position="294"/>
    </location>
</feature>
<keyword evidence="9" id="KW-0418">Kinase</keyword>
<dbReference type="Pfam" id="PF00072">
    <property type="entry name" value="Response_reg"/>
    <property type="match status" value="1"/>
</dbReference>
<dbReference type="SMART" id="SM00387">
    <property type="entry name" value="HATPase_c"/>
    <property type="match status" value="1"/>
</dbReference>
<evidence type="ECO:0000256" key="7">
    <source>
        <dbReference type="ARBA" id="ARBA00022679"/>
    </source>
</evidence>
<sequence>MNFLKSKISLKVFISYILLCLLSFAVGVIIYSEFQDYLRLQKNNAADQNKVFRVGHVLSLMYENESMARQAIQDGSQDSYNEYLAKNDQLSAGIDSLKILLHSKQQVQLLDSVKTLIAQKGENILALKTLKSANETNESIDNAIQRLNKMGTSTGKYTLNDFVPNPSSLYPETRKALEKYIANLNNTSSRNGNINRETVNSILNASTKILKELKQSSSDQLSSVSFQERKLIANDLMISRQIQRILSEVESDALQHAKKVNTSREIAMEKSQDVFAVASVIGAILVVLFTVIILNDFLKIQKFKKELELSNNYTKTLLKSREHLIKMVSHDLRSPLSNILGYSDLLKTATTKSKRDSYVDKIKGASSYMTRLVEDLLDYTKLDAGKIKPKKDDFNLAAVINEISQSVQQQHSNKPISLSVITDNALNRNIISDSHRIRQILNNLISNAFKYTEDGFVKVNASISDQDTFEKAVLITVKDSGVGIEKEKQELIFNEFTQIEESGITQNGFGLGLSITKKLVDILNGELTFTSQKNIGSIFSVKIPVELSETTVPESIFKNNKTVKLTKNKKSDLRAIVIEDDDPLRILIEEIFNTAGIKVKSFKNGDEALKAIESFPFDFITTDIQLPQMNGFDILEAIKNIDSYSGEPVIALTGRKDFDKEYYLSKGFSEVIFKPFTPETLLKTIKALFPVHKVKRSAATKPVSLNPANENYSIQTLERYITDTESLKNVLTIFIEDSHKNTELLTQYVIDKDIEGINETSHKMLGMFKQIEAYRVVPILSQLEATKTYEETILKNIVYILNKHINEIVEDIKLKIV</sequence>
<evidence type="ECO:0000259" key="17">
    <source>
        <dbReference type="PROSITE" id="PS50110"/>
    </source>
</evidence>
<dbReference type="PANTHER" id="PTHR43047:SF64">
    <property type="entry name" value="HISTIDINE KINASE CONTAINING CHEY-HOMOLOGOUS RECEIVER DOMAIN AND PAS DOMAIN-RELATED"/>
    <property type="match status" value="1"/>
</dbReference>
<dbReference type="InterPro" id="IPR003594">
    <property type="entry name" value="HATPase_dom"/>
</dbReference>
<keyword evidence="11 15" id="KW-1133">Transmembrane helix</keyword>
<feature type="domain" description="HPt" evidence="18">
    <location>
        <begin position="723"/>
        <end position="815"/>
    </location>
</feature>
<dbReference type="PRINTS" id="PR00344">
    <property type="entry name" value="BCTRLSENSOR"/>
</dbReference>
<dbReference type="InterPro" id="IPR003661">
    <property type="entry name" value="HisK_dim/P_dom"/>
</dbReference>
<dbReference type="InterPro" id="IPR036641">
    <property type="entry name" value="HPT_dom_sf"/>
</dbReference>
<evidence type="ECO:0000256" key="15">
    <source>
        <dbReference type="SAM" id="Phobius"/>
    </source>
</evidence>
<keyword evidence="12 15" id="KW-0472">Membrane</keyword>
<dbReference type="SMART" id="SM00448">
    <property type="entry name" value="REC"/>
    <property type="match status" value="1"/>
</dbReference>
<dbReference type="PANTHER" id="PTHR43047">
    <property type="entry name" value="TWO-COMPONENT HISTIDINE PROTEIN KINASE"/>
    <property type="match status" value="1"/>
</dbReference>
<dbReference type="InterPro" id="IPR036097">
    <property type="entry name" value="HisK_dim/P_sf"/>
</dbReference>
<keyword evidence="5" id="KW-0997">Cell inner membrane</keyword>
<evidence type="ECO:0000256" key="6">
    <source>
        <dbReference type="ARBA" id="ARBA00022553"/>
    </source>
</evidence>
<dbReference type="PROSITE" id="PS50110">
    <property type="entry name" value="RESPONSE_REGULATORY"/>
    <property type="match status" value="1"/>
</dbReference>
<keyword evidence="4" id="KW-1003">Cell membrane</keyword>
<dbReference type="InterPro" id="IPR008207">
    <property type="entry name" value="Sig_transdc_His_kin_Hpt_dom"/>
</dbReference>
<keyword evidence="10" id="KW-0547">Nucleotide-binding</keyword>
<keyword evidence="20" id="KW-1185">Reference proteome</keyword>
<feature type="domain" description="Histidine kinase" evidence="16">
    <location>
        <begin position="327"/>
        <end position="547"/>
    </location>
</feature>
<evidence type="ECO:0000256" key="14">
    <source>
        <dbReference type="PROSITE-ProRule" id="PRU00169"/>
    </source>
</evidence>